<feature type="compositionally biased region" description="Basic and acidic residues" evidence="3">
    <location>
        <begin position="20"/>
        <end position="69"/>
    </location>
</feature>
<dbReference type="InterPro" id="IPR000504">
    <property type="entry name" value="RRM_dom"/>
</dbReference>
<evidence type="ECO:0000256" key="3">
    <source>
        <dbReference type="SAM" id="MobiDB-lite"/>
    </source>
</evidence>
<dbReference type="SMART" id="SM00360">
    <property type="entry name" value="RRM"/>
    <property type="match status" value="3"/>
</dbReference>
<keyword evidence="6" id="KW-1185">Reference proteome</keyword>
<evidence type="ECO:0000259" key="4">
    <source>
        <dbReference type="PROSITE" id="PS50102"/>
    </source>
</evidence>
<dbReference type="EMBL" id="ML210271">
    <property type="protein sequence ID" value="TFK21325.1"/>
    <property type="molecule type" value="Genomic_DNA"/>
</dbReference>
<dbReference type="GO" id="GO:0005634">
    <property type="term" value="C:nucleus"/>
    <property type="evidence" value="ECO:0007669"/>
    <property type="project" value="TreeGrafter"/>
</dbReference>
<feature type="compositionally biased region" description="Basic and acidic residues" evidence="3">
    <location>
        <begin position="79"/>
        <end position="91"/>
    </location>
</feature>
<feature type="compositionally biased region" description="Basic and acidic residues" evidence="3">
    <location>
        <begin position="1"/>
        <end position="11"/>
    </location>
</feature>
<evidence type="ECO:0000313" key="5">
    <source>
        <dbReference type="EMBL" id="TFK21325.1"/>
    </source>
</evidence>
<accession>A0A5C3KMP6</accession>
<evidence type="ECO:0000313" key="6">
    <source>
        <dbReference type="Proteomes" id="UP000307440"/>
    </source>
</evidence>
<dbReference type="InterPro" id="IPR050374">
    <property type="entry name" value="RRT5_SRSF_SR"/>
</dbReference>
<dbReference type="Pfam" id="PF00076">
    <property type="entry name" value="RRM_1"/>
    <property type="match status" value="3"/>
</dbReference>
<organism evidence="5 6">
    <name type="scientific">Coprinopsis marcescibilis</name>
    <name type="common">Agaric fungus</name>
    <name type="synonym">Psathyrella marcescibilis</name>
    <dbReference type="NCBI Taxonomy" id="230819"/>
    <lineage>
        <taxon>Eukaryota</taxon>
        <taxon>Fungi</taxon>
        <taxon>Dikarya</taxon>
        <taxon>Basidiomycota</taxon>
        <taxon>Agaricomycotina</taxon>
        <taxon>Agaricomycetes</taxon>
        <taxon>Agaricomycetidae</taxon>
        <taxon>Agaricales</taxon>
        <taxon>Agaricineae</taxon>
        <taxon>Psathyrellaceae</taxon>
        <taxon>Coprinopsis</taxon>
    </lineage>
</organism>
<dbReference type="GO" id="GO:0003729">
    <property type="term" value="F:mRNA binding"/>
    <property type="evidence" value="ECO:0007669"/>
    <property type="project" value="TreeGrafter"/>
</dbReference>
<dbReference type="PROSITE" id="PS50102">
    <property type="entry name" value="RRM"/>
    <property type="match status" value="3"/>
</dbReference>
<dbReference type="GO" id="GO:0005737">
    <property type="term" value="C:cytoplasm"/>
    <property type="evidence" value="ECO:0007669"/>
    <property type="project" value="TreeGrafter"/>
</dbReference>
<proteinExistence type="predicted"/>
<name>A0A5C3KMP6_COPMA</name>
<dbReference type="Gene3D" id="3.30.70.330">
    <property type="match status" value="3"/>
</dbReference>
<dbReference type="PANTHER" id="PTHR23003">
    <property type="entry name" value="RNA RECOGNITION MOTIF RRM DOMAIN CONTAINING PROTEIN"/>
    <property type="match status" value="1"/>
</dbReference>
<dbReference type="InterPro" id="IPR035979">
    <property type="entry name" value="RBD_domain_sf"/>
</dbReference>
<dbReference type="FunFam" id="3.30.70.330:FF:000145">
    <property type="entry name" value="Putative RNP domain-containing protein"/>
    <property type="match status" value="1"/>
</dbReference>
<feature type="region of interest" description="Disordered" evidence="3">
    <location>
        <begin position="1"/>
        <end position="99"/>
    </location>
</feature>
<feature type="domain" description="RRM" evidence="4">
    <location>
        <begin position="519"/>
        <end position="595"/>
    </location>
</feature>
<dbReference type="InterPro" id="IPR012677">
    <property type="entry name" value="Nucleotide-bd_a/b_plait_sf"/>
</dbReference>
<dbReference type="AlphaFoldDB" id="A0A5C3KMP6"/>
<sequence>MDVDMKNKLDDGILPPASNGRDRDRGYERDKDRDRERDRDRDRERDFDRERRDRDRDRDRDFDRERRDLGPLQGRPRPRIGDHWEPERRNGEVASQAFSQPFALTLQASQRFSSRDRRGGGPGGFANDSFARSLGGPMNASIEEAAEFAKVSKRENRVYVGNLSYDVKYRDLMEFMRGVIIALDSHGRRGPPFALRWHRRKQAGMGCGEDIDGTFLLGLAAGEVLFAEVLVTPTGISKGCGIVEFASQEDAQRSIRELSEQALLGRPVFIREDRENEARFGATPVPGKIGMAMAGQGLHAAPPPRPPSHNYFGSGSNPGNQLYVGNLPYQAGWQDLKDLFRAAGSIVRADINIGVDGRPKGSGTVVFETSKDALQAVSMYHGFEWYGRILEVREDRYAGLTGPGFRGGLRGNPPRGGLRGFGGRGFGRGGGFGGGRGGGGGGGGGFGGGAGAGAGPGGAAGRDFGQDIYADYSGPESAAAAAAAGGPPPSGGSGGGAGFKMDPYFAPFGPNYVEPEPSQQIMVRNLPWSTANEDLVELFETTGQVELAEILFDGTRSKGCGVVQFGQVAEAETAIAKFQSYMYGGRPLDVRFNDRWHTFSPSAAKGGQIVPMQADA</sequence>
<keyword evidence="1 2" id="KW-0694">RNA-binding</keyword>
<evidence type="ECO:0000256" key="1">
    <source>
        <dbReference type="ARBA" id="ARBA00022884"/>
    </source>
</evidence>
<feature type="domain" description="RRM" evidence="4">
    <location>
        <begin position="156"/>
        <end position="275"/>
    </location>
</feature>
<protein>
    <submittedName>
        <fullName evidence="5">RNA-binding domain-containing protein</fullName>
    </submittedName>
</protein>
<dbReference type="Proteomes" id="UP000307440">
    <property type="component" value="Unassembled WGS sequence"/>
</dbReference>
<dbReference type="SUPFAM" id="SSF54928">
    <property type="entry name" value="RNA-binding domain, RBD"/>
    <property type="match status" value="3"/>
</dbReference>
<dbReference type="STRING" id="230819.A0A5C3KMP6"/>
<dbReference type="OrthoDB" id="1049195at2759"/>
<gene>
    <name evidence="5" type="ORF">FA15DRAFT_658385</name>
</gene>
<dbReference type="PANTHER" id="PTHR23003:SF3">
    <property type="entry name" value="FI21236P1-RELATED"/>
    <property type="match status" value="1"/>
</dbReference>
<feature type="domain" description="RRM" evidence="4">
    <location>
        <begin position="320"/>
        <end position="397"/>
    </location>
</feature>
<feature type="region of interest" description="Disordered" evidence="3">
    <location>
        <begin position="111"/>
        <end position="132"/>
    </location>
</feature>
<reference evidence="5 6" key="1">
    <citation type="journal article" date="2019" name="Nat. Ecol. Evol.">
        <title>Megaphylogeny resolves global patterns of mushroom evolution.</title>
        <authorList>
            <person name="Varga T."/>
            <person name="Krizsan K."/>
            <person name="Foldi C."/>
            <person name="Dima B."/>
            <person name="Sanchez-Garcia M."/>
            <person name="Sanchez-Ramirez S."/>
            <person name="Szollosi G.J."/>
            <person name="Szarkandi J.G."/>
            <person name="Papp V."/>
            <person name="Albert L."/>
            <person name="Andreopoulos W."/>
            <person name="Angelini C."/>
            <person name="Antonin V."/>
            <person name="Barry K.W."/>
            <person name="Bougher N.L."/>
            <person name="Buchanan P."/>
            <person name="Buyck B."/>
            <person name="Bense V."/>
            <person name="Catcheside P."/>
            <person name="Chovatia M."/>
            <person name="Cooper J."/>
            <person name="Damon W."/>
            <person name="Desjardin D."/>
            <person name="Finy P."/>
            <person name="Geml J."/>
            <person name="Haridas S."/>
            <person name="Hughes K."/>
            <person name="Justo A."/>
            <person name="Karasinski D."/>
            <person name="Kautmanova I."/>
            <person name="Kiss B."/>
            <person name="Kocsube S."/>
            <person name="Kotiranta H."/>
            <person name="LaButti K.M."/>
            <person name="Lechner B.E."/>
            <person name="Liimatainen K."/>
            <person name="Lipzen A."/>
            <person name="Lukacs Z."/>
            <person name="Mihaltcheva S."/>
            <person name="Morgado L.N."/>
            <person name="Niskanen T."/>
            <person name="Noordeloos M.E."/>
            <person name="Ohm R.A."/>
            <person name="Ortiz-Santana B."/>
            <person name="Ovrebo C."/>
            <person name="Racz N."/>
            <person name="Riley R."/>
            <person name="Savchenko A."/>
            <person name="Shiryaev A."/>
            <person name="Soop K."/>
            <person name="Spirin V."/>
            <person name="Szebenyi C."/>
            <person name="Tomsovsky M."/>
            <person name="Tulloss R.E."/>
            <person name="Uehling J."/>
            <person name="Grigoriev I.V."/>
            <person name="Vagvolgyi C."/>
            <person name="Papp T."/>
            <person name="Martin F.M."/>
            <person name="Miettinen O."/>
            <person name="Hibbett D.S."/>
            <person name="Nagy L.G."/>
        </authorList>
    </citation>
    <scope>NUCLEOTIDE SEQUENCE [LARGE SCALE GENOMIC DNA]</scope>
    <source>
        <strain evidence="5 6">CBS 121175</strain>
    </source>
</reference>
<evidence type="ECO:0000256" key="2">
    <source>
        <dbReference type="PROSITE-ProRule" id="PRU00176"/>
    </source>
</evidence>